<dbReference type="Pfam" id="PF05016">
    <property type="entry name" value="ParE_toxin"/>
    <property type="match status" value="1"/>
</dbReference>
<evidence type="ECO:0000313" key="2">
    <source>
        <dbReference type="EMBL" id="VFK67483.1"/>
    </source>
</evidence>
<dbReference type="InterPro" id="IPR052747">
    <property type="entry name" value="TA_system_RelE_toxin"/>
</dbReference>
<dbReference type="Gene3D" id="3.30.2310.20">
    <property type="entry name" value="RelE-like"/>
    <property type="match status" value="1"/>
</dbReference>
<dbReference type="EMBL" id="CAADFZ010000144">
    <property type="protein sequence ID" value="VFK67483.1"/>
    <property type="molecule type" value="Genomic_DNA"/>
</dbReference>
<organism evidence="3">
    <name type="scientific">Candidatus Kentrum sp. UNK</name>
    <dbReference type="NCBI Taxonomy" id="2126344"/>
    <lineage>
        <taxon>Bacteria</taxon>
        <taxon>Pseudomonadati</taxon>
        <taxon>Pseudomonadota</taxon>
        <taxon>Gammaproteobacteria</taxon>
        <taxon>Candidatus Kentrum</taxon>
    </lineage>
</organism>
<sequence>MEGAVYSVELMPKVVKDLKKLPKPDAGRIIEKIKALQDGLTGDVKRLAAFVPEYRLRVGNYRVLFEVNGHKITIYHVKHRKEAYLRR</sequence>
<dbReference type="InterPro" id="IPR035093">
    <property type="entry name" value="RelE/ParE_toxin_dom_sf"/>
</dbReference>
<name>A0A451B3N4_9GAMM</name>
<reference evidence="3" key="1">
    <citation type="submission" date="2019-02" db="EMBL/GenBank/DDBJ databases">
        <authorList>
            <person name="Gruber-Vodicka R. H."/>
            <person name="Seah K. B. B."/>
        </authorList>
    </citation>
    <scope>NUCLEOTIDE SEQUENCE</scope>
    <source>
        <strain evidence="3">BECK_BY19</strain>
        <strain evidence="2">BECK_BY8</strain>
    </source>
</reference>
<dbReference type="SUPFAM" id="SSF143011">
    <property type="entry name" value="RelE-like"/>
    <property type="match status" value="1"/>
</dbReference>
<dbReference type="AlphaFoldDB" id="A0A451B3N4"/>
<proteinExistence type="predicted"/>
<protein>
    <submittedName>
        <fullName evidence="3">mRNA interferase RelE/StbE</fullName>
    </submittedName>
</protein>
<gene>
    <name evidence="2" type="ORF">BECKUNK1418G_GA0071005_114410</name>
    <name evidence="3" type="ORF">BECKUNK1418H_GA0071006_11472</name>
</gene>
<dbReference type="InterPro" id="IPR007712">
    <property type="entry name" value="RelE/ParE_toxin"/>
</dbReference>
<dbReference type="EMBL" id="CAADGD010000147">
    <property type="protein sequence ID" value="VFK72889.1"/>
    <property type="molecule type" value="Genomic_DNA"/>
</dbReference>
<accession>A0A451B3N4</accession>
<dbReference type="PANTHER" id="PTHR38813">
    <property type="match status" value="1"/>
</dbReference>
<evidence type="ECO:0000256" key="1">
    <source>
        <dbReference type="ARBA" id="ARBA00022649"/>
    </source>
</evidence>
<evidence type="ECO:0000313" key="3">
    <source>
        <dbReference type="EMBL" id="VFK72889.1"/>
    </source>
</evidence>
<dbReference type="PANTHER" id="PTHR38813:SF1">
    <property type="entry name" value="TOXIN RELE1-RELATED"/>
    <property type="match status" value="1"/>
</dbReference>
<keyword evidence="1" id="KW-1277">Toxin-antitoxin system</keyword>